<dbReference type="PANTHER" id="PTHR21089:SF1">
    <property type="entry name" value="BIFUNCTIONAL 3-DEHYDROQUINATE DEHYDRATASE_SHIKIMATE DEHYDROGENASE, CHLOROPLASTIC"/>
    <property type="match status" value="1"/>
</dbReference>
<feature type="domain" description="Quinate/shikimate 5-dehydrogenase/glutamyl-tRNA reductase" evidence="5">
    <location>
        <begin position="126"/>
        <end position="174"/>
    </location>
</feature>
<dbReference type="GO" id="GO:0050661">
    <property type="term" value="F:NADP binding"/>
    <property type="evidence" value="ECO:0007669"/>
    <property type="project" value="TreeGrafter"/>
</dbReference>
<dbReference type="InterPro" id="IPR006151">
    <property type="entry name" value="Shikm_DH/Glu-tRNA_Rdtase"/>
</dbReference>
<keyword evidence="7" id="KW-0560">Oxidoreductase</keyword>
<dbReference type="CDD" id="cd01065">
    <property type="entry name" value="NAD_bind_Shikimate_DH"/>
    <property type="match status" value="1"/>
</dbReference>
<evidence type="ECO:0000256" key="4">
    <source>
        <dbReference type="ARBA" id="ARBA00049442"/>
    </source>
</evidence>
<protein>
    <recommendedName>
        <fullName evidence="2">shikimate dehydrogenase (NADP(+))</fullName>
        <ecNumber evidence="2">1.1.1.25</ecNumber>
    </recommendedName>
</protein>
<organism evidence="7">
    <name type="scientific">uncultured Chloroflexia bacterium</name>
    <dbReference type="NCBI Taxonomy" id="1672391"/>
    <lineage>
        <taxon>Bacteria</taxon>
        <taxon>Bacillati</taxon>
        <taxon>Chloroflexota</taxon>
        <taxon>Chloroflexia</taxon>
        <taxon>environmental samples</taxon>
    </lineage>
</organism>
<dbReference type="GO" id="GO:0004764">
    <property type="term" value="F:shikimate 3-dehydrogenase (NADP+) activity"/>
    <property type="evidence" value="ECO:0007669"/>
    <property type="project" value="UniProtKB-EC"/>
</dbReference>
<dbReference type="GO" id="GO:0005829">
    <property type="term" value="C:cytosol"/>
    <property type="evidence" value="ECO:0007669"/>
    <property type="project" value="TreeGrafter"/>
</dbReference>
<evidence type="ECO:0000259" key="5">
    <source>
        <dbReference type="Pfam" id="PF01488"/>
    </source>
</evidence>
<dbReference type="GO" id="GO:0009073">
    <property type="term" value="P:aromatic amino acid family biosynthetic process"/>
    <property type="evidence" value="ECO:0007669"/>
    <property type="project" value="UniProtKB-KW"/>
</dbReference>
<dbReference type="UniPathway" id="UPA00053">
    <property type="reaction ID" value="UER00087"/>
</dbReference>
<dbReference type="GO" id="GO:0009423">
    <property type="term" value="P:chorismate biosynthetic process"/>
    <property type="evidence" value="ECO:0007669"/>
    <property type="project" value="UniProtKB-UniPathway"/>
</dbReference>
<keyword evidence="3" id="KW-0057">Aromatic amino acid biosynthesis</keyword>
<comment type="pathway">
    <text evidence="1">Metabolic intermediate biosynthesis; chorismate biosynthesis; chorismate from D-erythrose 4-phosphate and phosphoenolpyruvate: step 4/7.</text>
</comment>
<evidence type="ECO:0000256" key="2">
    <source>
        <dbReference type="ARBA" id="ARBA00012962"/>
    </source>
</evidence>
<gene>
    <name evidence="7" type="ORF">AVDCRST_MAG26-557</name>
</gene>
<evidence type="ECO:0000256" key="1">
    <source>
        <dbReference type="ARBA" id="ARBA00004871"/>
    </source>
</evidence>
<dbReference type="Gene3D" id="3.40.50.720">
    <property type="entry name" value="NAD(P)-binding Rossmann-like Domain"/>
    <property type="match status" value="1"/>
</dbReference>
<dbReference type="InterPro" id="IPR046346">
    <property type="entry name" value="Aminoacid_DH-like_N_sf"/>
</dbReference>
<dbReference type="Pfam" id="PF08501">
    <property type="entry name" value="Shikimate_dh_N"/>
    <property type="match status" value="1"/>
</dbReference>
<dbReference type="SUPFAM" id="SSF53223">
    <property type="entry name" value="Aminoacid dehydrogenase-like, N-terminal domain"/>
    <property type="match status" value="1"/>
</dbReference>
<accession>A0A6J4HG58</accession>
<dbReference type="AlphaFoldDB" id="A0A6J4HG58"/>
<dbReference type="Gene3D" id="3.40.50.10860">
    <property type="entry name" value="Leucine Dehydrogenase, chain A, domain 1"/>
    <property type="match status" value="1"/>
</dbReference>
<evidence type="ECO:0000313" key="7">
    <source>
        <dbReference type="EMBL" id="CAA9221421.1"/>
    </source>
</evidence>
<dbReference type="Pfam" id="PF01488">
    <property type="entry name" value="Shikimate_DH"/>
    <property type="match status" value="1"/>
</dbReference>
<dbReference type="EMBL" id="CADCTK010000143">
    <property type="protein sequence ID" value="CAA9221421.1"/>
    <property type="molecule type" value="Genomic_DNA"/>
</dbReference>
<dbReference type="SUPFAM" id="SSF51735">
    <property type="entry name" value="NAD(P)-binding Rossmann-fold domains"/>
    <property type="match status" value="1"/>
</dbReference>
<dbReference type="InterPro" id="IPR022893">
    <property type="entry name" value="Shikimate_DH_fam"/>
</dbReference>
<evidence type="ECO:0000259" key="6">
    <source>
        <dbReference type="Pfam" id="PF08501"/>
    </source>
</evidence>
<evidence type="ECO:0000256" key="3">
    <source>
        <dbReference type="ARBA" id="ARBA00023141"/>
    </source>
</evidence>
<sequence length="269" mass="28073">MSAPSTQHTVGLIGATIARSLSPAMQNAAFLYHDLPDRYTLWPVAEAGVPAAIAAMRAPGMRGANITIPYKSVVLPLVDVLGADPDVRVLGALNTIVRRVDGTLLGLNTDVDGFLRALDAAGFKPRGARVVLLGAGGAARAVAWGLVQAAIESLALINRSIDRSADLVAMLEQAASPRPRVPVVVLSDDDVGHAIEEATLLVNATPVGADGLQTPIEPAHLHPRLLVCDLIYRSTPLLRAAEARGAATQDGLEMLVQQGGLAFEAWTGL</sequence>
<dbReference type="EC" id="1.1.1.25" evidence="2"/>
<proteinExistence type="predicted"/>
<dbReference type="GO" id="GO:0019632">
    <property type="term" value="P:shikimate metabolic process"/>
    <property type="evidence" value="ECO:0007669"/>
    <property type="project" value="TreeGrafter"/>
</dbReference>
<comment type="catalytic activity">
    <reaction evidence="4">
        <text>shikimate + NADP(+) = 3-dehydroshikimate + NADPH + H(+)</text>
        <dbReference type="Rhea" id="RHEA:17737"/>
        <dbReference type="ChEBI" id="CHEBI:15378"/>
        <dbReference type="ChEBI" id="CHEBI:16630"/>
        <dbReference type="ChEBI" id="CHEBI:36208"/>
        <dbReference type="ChEBI" id="CHEBI:57783"/>
        <dbReference type="ChEBI" id="CHEBI:58349"/>
        <dbReference type="EC" id="1.1.1.25"/>
    </reaction>
</comment>
<dbReference type="InterPro" id="IPR013708">
    <property type="entry name" value="Shikimate_DH-bd_N"/>
</dbReference>
<feature type="domain" description="Shikimate dehydrogenase substrate binding N-terminal" evidence="6">
    <location>
        <begin position="12"/>
        <end position="96"/>
    </location>
</feature>
<reference evidence="7" key="1">
    <citation type="submission" date="2020-02" db="EMBL/GenBank/DDBJ databases">
        <authorList>
            <person name="Meier V. D."/>
        </authorList>
    </citation>
    <scope>NUCLEOTIDE SEQUENCE</scope>
    <source>
        <strain evidence="7">AVDCRST_MAG26</strain>
    </source>
</reference>
<dbReference type="PANTHER" id="PTHR21089">
    <property type="entry name" value="SHIKIMATE DEHYDROGENASE"/>
    <property type="match status" value="1"/>
</dbReference>
<name>A0A6J4HG58_9CHLR</name>
<feature type="non-terminal residue" evidence="7">
    <location>
        <position position="269"/>
    </location>
</feature>
<keyword evidence="3" id="KW-0028">Amino-acid biosynthesis</keyword>
<dbReference type="InterPro" id="IPR036291">
    <property type="entry name" value="NAD(P)-bd_dom_sf"/>
</dbReference>